<keyword evidence="3 6" id="KW-0067">ATP-binding</keyword>
<dbReference type="CDD" id="cd19499">
    <property type="entry name" value="RecA-like_ClpB_Hsp104-like"/>
    <property type="match status" value="1"/>
</dbReference>
<reference evidence="10 11" key="1">
    <citation type="submission" date="2012-05" db="EMBL/GenBank/DDBJ databases">
        <authorList>
            <person name="Weinstock G."/>
            <person name="Sodergren E."/>
            <person name="Lobos E.A."/>
            <person name="Fulton L."/>
            <person name="Fulton R."/>
            <person name="Courtney L."/>
            <person name="Fronick C."/>
            <person name="O'Laughlin M."/>
            <person name="Godfrey J."/>
            <person name="Wilson R.M."/>
            <person name="Miner T."/>
            <person name="Farmer C."/>
            <person name="Delehaunty K."/>
            <person name="Cordes M."/>
            <person name="Minx P."/>
            <person name="Tomlinson C."/>
            <person name="Chen J."/>
            <person name="Wollam A."/>
            <person name="Pepin K.H."/>
            <person name="Bhonagiri V."/>
            <person name="Zhang X."/>
            <person name="Suruliraj S."/>
            <person name="Warren W."/>
            <person name="Mitreva M."/>
            <person name="Mardis E.R."/>
            <person name="Wilson R.K."/>
        </authorList>
    </citation>
    <scope>NUCLEOTIDE SEQUENCE [LARGE SCALE GENOMIC DNA]</scope>
    <source>
        <strain evidence="10 11">DSM 1785</strain>
    </source>
</reference>
<dbReference type="GO" id="GO:0005737">
    <property type="term" value="C:cytoplasm"/>
    <property type="evidence" value="ECO:0007669"/>
    <property type="project" value="TreeGrafter"/>
</dbReference>
<name>L1QCB0_9CLOT</name>
<dbReference type="PROSITE" id="PS00871">
    <property type="entry name" value="CLPAB_2"/>
    <property type="match status" value="1"/>
</dbReference>
<dbReference type="Gene3D" id="1.10.8.60">
    <property type="match status" value="2"/>
</dbReference>
<dbReference type="AlphaFoldDB" id="L1QCB0"/>
<dbReference type="PANTHER" id="PTHR11638:SF18">
    <property type="entry name" value="HEAT SHOCK PROTEIN 104"/>
    <property type="match status" value="1"/>
</dbReference>
<dbReference type="InterPro" id="IPR036628">
    <property type="entry name" value="Clp_N_dom_sf"/>
</dbReference>
<evidence type="ECO:0000256" key="3">
    <source>
        <dbReference type="ARBA" id="ARBA00022840"/>
    </source>
</evidence>
<dbReference type="GO" id="GO:0005524">
    <property type="term" value="F:ATP binding"/>
    <property type="evidence" value="ECO:0007669"/>
    <property type="project" value="UniProtKB-KW"/>
</dbReference>
<evidence type="ECO:0000259" key="9">
    <source>
        <dbReference type="PROSITE" id="PS51903"/>
    </source>
</evidence>
<dbReference type="InterPro" id="IPR001270">
    <property type="entry name" value="ClpA/B"/>
</dbReference>
<comment type="similarity">
    <text evidence="6">Belongs to the ClpA/ClpB family.</text>
</comment>
<dbReference type="Gene3D" id="1.10.1780.10">
    <property type="entry name" value="Clp, N-terminal domain"/>
    <property type="match status" value="1"/>
</dbReference>
<dbReference type="GO" id="GO:0016887">
    <property type="term" value="F:ATP hydrolysis activity"/>
    <property type="evidence" value="ECO:0007669"/>
    <property type="project" value="InterPro"/>
</dbReference>
<dbReference type="PATRIC" id="fig|545697.3.peg.2384"/>
<dbReference type="Gene3D" id="3.40.50.300">
    <property type="entry name" value="P-loop containing nucleotide triphosphate hydrolases"/>
    <property type="match status" value="2"/>
</dbReference>
<dbReference type="InterPro" id="IPR003593">
    <property type="entry name" value="AAA+_ATPase"/>
</dbReference>
<dbReference type="InterPro" id="IPR027417">
    <property type="entry name" value="P-loop_NTPase"/>
</dbReference>
<dbReference type="SMART" id="SM00382">
    <property type="entry name" value="AAA"/>
    <property type="match status" value="2"/>
</dbReference>
<dbReference type="Gene3D" id="4.10.860.10">
    <property type="entry name" value="UVR domain"/>
    <property type="match status" value="1"/>
</dbReference>
<keyword evidence="4 6" id="KW-0143">Chaperone</keyword>
<dbReference type="InterPro" id="IPR003959">
    <property type="entry name" value="ATPase_AAA_core"/>
</dbReference>
<feature type="domain" description="UVR" evidence="8">
    <location>
        <begin position="427"/>
        <end position="462"/>
    </location>
</feature>
<evidence type="ECO:0000259" key="8">
    <source>
        <dbReference type="PROSITE" id="PS50151"/>
    </source>
</evidence>
<dbReference type="PRINTS" id="PR00300">
    <property type="entry name" value="CLPPROTEASEA"/>
</dbReference>
<sequence length="818" mass="92940">MYGGDSMIFGRFTERAQIILVEAQQESQNFKHGYIGTEHVLLGILKENGYAGQLLISKGVTIDKVRKMTEDYLGFGDDEISTGEMLLTPRAKRLFDDSLEIARKYGNSFINPEHILLALINEGEGVAYTILTSCKVDFSSLKLELDKYIHGNEFKENKKSTPKEKKQNKTPVLDQYSRDLTQCAREEKLDPVIGRDKETQRVLEILCRRIKNNPCLIGEPGVGKTAIIEGLAQRMVSGDIPEGLKDKRLLVLDITAMVAGAKYRGEFEERLKKVMNELKNEEDIIIFIDEIHTIVGAGGAEGAIDASNILKPALARGEIKCIGATTIDEYRKHIEKDAALERRFQTVNVEQPTKEETLNILFGLRDKYESHHKVKITDGALKMAVELADRYITDRYMPDKAIDLIDEAAAKVRISRLTLPPEIKQKELDIEKVINEKEDTIRNQDFEKAARLRDKEKQLKEEFEVIKEEWRTHSCTEVQIVDEDDIATVVSIWAKVPLEKLTEKESDKLLKLEELLKSRVIGQDEAIKALTRAVKRARVGLKNPNRPIGTFIFCGPTGVGKTELCNVLAEVMFGKSANLIRVDMSEYMEKHSVSRLIGAPPGYVGYEEGGQLSEAVRRKPYSVVLLDEIEKAHPDVFNILLQIMEDGRLTDGKGKVIDFKNTIIIMTSNVGADKIKKQRVMGFSSDDTANETQYEKMKNMILEELKTAFKPEFLNRVDDIIVFNQLKKEDTLKIVNIMLKDTIERLKMKNIDLIYDEDLNNFLIEKNKNLEFGARPLRGILNREIVYKLSDELLKGEIKIGDKLKVECKDESLKFSHQ</sequence>
<dbReference type="STRING" id="545697.HMPREF0216_02421"/>
<evidence type="ECO:0000256" key="4">
    <source>
        <dbReference type="ARBA" id="ARBA00023186"/>
    </source>
</evidence>
<dbReference type="Pfam" id="PF00004">
    <property type="entry name" value="AAA"/>
    <property type="match status" value="1"/>
</dbReference>
<dbReference type="HOGENOM" id="CLU_005070_4_1_9"/>
<dbReference type="InterPro" id="IPR050130">
    <property type="entry name" value="ClpA_ClpB"/>
</dbReference>
<dbReference type="Pfam" id="PF07724">
    <property type="entry name" value="AAA_2"/>
    <property type="match status" value="1"/>
</dbReference>
<dbReference type="PROSITE" id="PS50151">
    <property type="entry name" value="UVR"/>
    <property type="match status" value="1"/>
</dbReference>
<evidence type="ECO:0000256" key="7">
    <source>
        <dbReference type="SAM" id="Coils"/>
    </source>
</evidence>
<dbReference type="eggNOG" id="COG0542">
    <property type="taxonomic scope" value="Bacteria"/>
</dbReference>
<dbReference type="PANTHER" id="PTHR11638">
    <property type="entry name" value="ATP-DEPENDENT CLP PROTEASE"/>
    <property type="match status" value="1"/>
</dbReference>
<keyword evidence="7" id="KW-0175">Coiled coil</keyword>
<dbReference type="InterPro" id="IPR018368">
    <property type="entry name" value="ClpA/B_CS1"/>
</dbReference>
<dbReference type="Proteomes" id="UP000010420">
    <property type="component" value="Unassembled WGS sequence"/>
</dbReference>
<dbReference type="SUPFAM" id="SSF52540">
    <property type="entry name" value="P-loop containing nucleoside triphosphate hydrolases"/>
    <property type="match status" value="2"/>
</dbReference>
<proteinExistence type="inferred from homology"/>
<comment type="caution">
    <text evidence="10">The sequence shown here is derived from an EMBL/GenBank/DDBJ whole genome shotgun (WGS) entry which is preliminary data.</text>
</comment>
<evidence type="ECO:0000313" key="10">
    <source>
        <dbReference type="EMBL" id="EKY25601.1"/>
    </source>
</evidence>
<dbReference type="PROSITE" id="PS51903">
    <property type="entry name" value="CLP_R"/>
    <property type="match status" value="1"/>
</dbReference>
<dbReference type="EMBL" id="AMEZ01000067">
    <property type="protein sequence ID" value="EKY25601.1"/>
    <property type="molecule type" value="Genomic_DNA"/>
</dbReference>
<gene>
    <name evidence="10" type="ORF">HMPREF0216_02421</name>
</gene>
<protein>
    <submittedName>
        <fullName evidence="10">Negative regulator of genetic competence ClpC/MecB</fullName>
    </submittedName>
</protein>
<dbReference type="InterPro" id="IPR019489">
    <property type="entry name" value="Clp_ATPase_C"/>
</dbReference>
<dbReference type="InterPro" id="IPR004176">
    <property type="entry name" value="Clp_R_N"/>
</dbReference>
<keyword evidence="11" id="KW-1185">Reference proteome</keyword>
<evidence type="ECO:0000256" key="6">
    <source>
        <dbReference type="RuleBase" id="RU004432"/>
    </source>
</evidence>
<evidence type="ECO:0000256" key="5">
    <source>
        <dbReference type="PROSITE-ProRule" id="PRU01251"/>
    </source>
</evidence>
<dbReference type="PROSITE" id="PS00870">
    <property type="entry name" value="CLPAB_1"/>
    <property type="match status" value="1"/>
</dbReference>
<evidence type="ECO:0000313" key="11">
    <source>
        <dbReference type="Proteomes" id="UP000010420"/>
    </source>
</evidence>
<dbReference type="InterPro" id="IPR028299">
    <property type="entry name" value="ClpA/B_CS2"/>
</dbReference>
<dbReference type="SMART" id="SM01086">
    <property type="entry name" value="ClpB_D2-small"/>
    <property type="match status" value="1"/>
</dbReference>
<dbReference type="CDD" id="cd00009">
    <property type="entry name" value="AAA"/>
    <property type="match status" value="1"/>
</dbReference>
<dbReference type="InterPro" id="IPR041546">
    <property type="entry name" value="ClpA/ClpB_AAA_lid"/>
</dbReference>
<keyword evidence="2 6" id="KW-0547">Nucleotide-binding</keyword>
<feature type="coiled-coil region" evidence="7">
    <location>
        <begin position="423"/>
        <end position="469"/>
    </location>
</feature>
<feature type="domain" description="Clp R" evidence="9">
    <location>
        <begin position="9"/>
        <end position="152"/>
    </location>
</feature>
<dbReference type="SUPFAM" id="SSF81923">
    <property type="entry name" value="Double Clp-N motif"/>
    <property type="match status" value="1"/>
</dbReference>
<keyword evidence="1 5" id="KW-0677">Repeat</keyword>
<organism evidence="10 11">
    <name type="scientific">Clostridium celatum DSM 1785</name>
    <dbReference type="NCBI Taxonomy" id="545697"/>
    <lineage>
        <taxon>Bacteria</taxon>
        <taxon>Bacillati</taxon>
        <taxon>Bacillota</taxon>
        <taxon>Clostridia</taxon>
        <taxon>Eubacteriales</taxon>
        <taxon>Clostridiaceae</taxon>
        <taxon>Clostridium</taxon>
    </lineage>
</organism>
<evidence type="ECO:0000256" key="1">
    <source>
        <dbReference type="ARBA" id="ARBA00022737"/>
    </source>
</evidence>
<evidence type="ECO:0000256" key="2">
    <source>
        <dbReference type="ARBA" id="ARBA00022741"/>
    </source>
</evidence>
<dbReference type="Pfam" id="PF02861">
    <property type="entry name" value="Clp_N"/>
    <property type="match status" value="1"/>
</dbReference>
<dbReference type="InterPro" id="IPR001943">
    <property type="entry name" value="UVR_dom"/>
</dbReference>
<dbReference type="FunFam" id="3.40.50.300:FF:000010">
    <property type="entry name" value="Chaperone clpB 1, putative"/>
    <property type="match status" value="1"/>
</dbReference>
<accession>L1QCB0</accession>
<dbReference type="GO" id="GO:0034605">
    <property type="term" value="P:cellular response to heat"/>
    <property type="evidence" value="ECO:0007669"/>
    <property type="project" value="TreeGrafter"/>
</dbReference>
<dbReference type="Pfam" id="PF17871">
    <property type="entry name" value="AAA_lid_9"/>
    <property type="match status" value="1"/>
</dbReference>
<dbReference type="FunFam" id="3.40.50.300:FF:000025">
    <property type="entry name" value="ATP-dependent Clp protease subunit"/>
    <property type="match status" value="1"/>
</dbReference>
<dbReference type="Pfam" id="PF10431">
    <property type="entry name" value="ClpB_D2-small"/>
    <property type="match status" value="1"/>
</dbReference>